<dbReference type="EMBL" id="CP003811">
    <property type="protein sequence ID" value="AIQ93522.1"/>
    <property type="molecule type" value="Genomic_DNA"/>
</dbReference>
<accession>A0A089P1J2</accession>
<dbReference type="Proteomes" id="UP000029492">
    <property type="component" value="Chromosome"/>
</dbReference>
<name>A0A089P1J2_9HYPH</name>
<evidence type="ECO:0000313" key="2">
    <source>
        <dbReference type="EMBL" id="AIQ93522.1"/>
    </source>
</evidence>
<proteinExistence type="predicted"/>
<dbReference type="KEGG" id="mor:MOC_5767"/>
<sequence>MLFRGARRGPDRTCRPIGRICRVSALAALESRAKSRYRRPVQPGSFRAGGCGPSR</sequence>
<gene>
    <name evidence="2" type="ORF">MOC_5767</name>
</gene>
<dbReference type="STRING" id="693986.MOC_5767"/>
<protein>
    <submittedName>
        <fullName evidence="2">Protein of unassigned function</fullName>
    </submittedName>
</protein>
<evidence type="ECO:0000313" key="3">
    <source>
        <dbReference type="Proteomes" id="UP000029492"/>
    </source>
</evidence>
<evidence type="ECO:0000256" key="1">
    <source>
        <dbReference type="SAM" id="MobiDB-lite"/>
    </source>
</evidence>
<organism evidence="2 3">
    <name type="scientific">Methylobacterium oryzae CBMB20</name>
    <dbReference type="NCBI Taxonomy" id="693986"/>
    <lineage>
        <taxon>Bacteria</taxon>
        <taxon>Pseudomonadati</taxon>
        <taxon>Pseudomonadota</taxon>
        <taxon>Alphaproteobacteria</taxon>
        <taxon>Hyphomicrobiales</taxon>
        <taxon>Methylobacteriaceae</taxon>
        <taxon>Methylobacterium</taxon>
    </lineage>
</organism>
<reference evidence="2 3" key="1">
    <citation type="journal article" date="2014" name="PLoS ONE">
        <title>Genome Information of Methylobacterium oryzae, a Plant-Probiotic Methylotroph in the Phyllosphere.</title>
        <authorList>
            <person name="Kwak M.J."/>
            <person name="Jeong H."/>
            <person name="Madhaiyan M."/>
            <person name="Lee Y."/>
            <person name="Sa T.M."/>
            <person name="Oh T.K."/>
            <person name="Kim J.F."/>
        </authorList>
    </citation>
    <scope>NUCLEOTIDE SEQUENCE [LARGE SCALE GENOMIC DNA]</scope>
    <source>
        <strain evidence="2 3">CBMB20</strain>
    </source>
</reference>
<dbReference type="HOGENOM" id="CLU_3027129_0_0_5"/>
<dbReference type="AlphaFoldDB" id="A0A089P1J2"/>
<keyword evidence="3" id="KW-1185">Reference proteome</keyword>
<feature type="region of interest" description="Disordered" evidence="1">
    <location>
        <begin position="33"/>
        <end position="55"/>
    </location>
</feature>